<dbReference type="InterPro" id="IPR006058">
    <property type="entry name" value="2Fe2S_fd_BS"/>
</dbReference>
<dbReference type="Gene3D" id="1.10.150.120">
    <property type="entry name" value="[2Fe-2S]-binding domain"/>
    <property type="match status" value="1"/>
</dbReference>
<evidence type="ECO:0000256" key="2">
    <source>
        <dbReference type="ARBA" id="ARBA00022723"/>
    </source>
</evidence>
<comment type="caution">
    <text evidence="7">The sequence shown here is derived from an EMBL/GenBank/DDBJ whole genome shotgun (WGS) entry which is preliminary data.</text>
</comment>
<keyword evidence="4" id="KW-0408">Iron</keyword>
<dbReference type="EMBL" id="JACDTY010000005">
    <property type="protein sequence ID" value="MBA1141132.1"/>
    <property type="molecule type" value="Genomic_DNA"/>
</dbReference>
<evidence type="ECO:0000259" key="6">
    <source>
        <dbReference type="PROSITE" id="PS51085"/>
    </source>
</evidence>
<keyword evidence="8" id="KW-1185">Reference proteome</keyword>
<dbReference type="InterPro" id="IPR012675">
    <property type="entry name" value="Beta-grasp_dom_sf"/>
</dbReference>
<dbReference type="GO" id="GO:0016491">
    <property type="term" value="F:oxidoreductase activity"/>
    <property type="evidence" value="ECO:0007669"/>
    <property type="project" value="UniProtKB-KW"/>
</dbReference>
<evidence type="ECO:0000256" key="3">
    <source>
        <dbReference type="ARBA" id="ARBA00023002"/>
    </source>
</evidence>
<dbReference type="Pfam" id="PF01799">
    <property type="entry name" value="Fer2_2"/>
    <property type="match status" value="1"/>
</dbReference>
<evidence type="ECO:0000256" key="1">
    <source>
        <dbReference type="ARBA" id="ARBA00022714"/>
    </source>
</evidence>
<dbReference type="InterPro" id="IPR002888">
    <property type="entry name" value="2Fe-2S-bd"/>
</dbReference>
<evidence type="ECO:0000313" key="7">
    <source>
        <dbReference type="EMBL" id="MBA1141132.1"/>
    </source>
</evidence>
<evidence type="ECO:0000256" key="5">
    <source>
        <dbReference type="ARBA" id="ARBA00023014"/>
    </source>
</evidence>
<dbReference type="InterPro" id="IPR001041">
    <property type="entry name" value="2Fe-2S_ferredoxin-type"/>
</dbReference>
<dbReference type="Gene3D" id="3.10.20.30">
    <property type="match status" value="1"/>
</dbReference>
<dbReference type="FunFam" id="1.10.150.120:FF:000003">
    <property type="entry name" value="Carbon monoxide dehydrogenase, small subunit"/>
    <property type="match status" value="1"/>
</dbReference>
<dbReference type="PANTHER" id="PTHR44379">
    <property type="entry name" value="OXIDOREDUCTASE WITH IRON-SULFUR SUBUNIT"/>
    <property type="match status" value="1"/>
</dbReference>
<dbReference type="Proteomes" id="UP000558284">
    <property type="component" value="Unassembled WGS sequence"/>
</dbReference>
<name>A0A838B525_9HYPH</name>
<proteinExistence type="predicted"/>
<keyword evidence="5" id="KW-0411">Iron-sulfur</keyword>
<gene>
    <name evidence="7" type="ORF">H0241_12810</name>
</gene>
<dbReference type="AlphaFoldDB" id="A0A838B525"/>
<dbReference type="RefSeq" id="WP_181057891.1">
    <property type="nucleotide sequence ID" value="NZ_JACDTY010000005.1"/>
</dbReference>
<protein>
    <submittedName>
        <fullName evidence="7">(2Fe-2S)-binding protein</fullName>
    </submittedName>
</protein>
<keyword evidence="3" id="KW-0560">Oxidoreductase</keyword>
<dbReference type="PANTHER" id="PTHR44379:SF5">
    <property type="entry name" value="OXIDOREDUCTASE WITH IRON-SULFUR SUBUNIT"/>
    <property type="match status" value="1"/>
</dbReference>
<accession>A0A838B525</accession>
<dbReference type="SUPFAM" id="SSF54292">
    <property type="entry name" value="2Fe-2S ferredoxin-like"/>
    <property type="match status" value="1"/>
</dbReference>
<keyword evidence="1" id="KW-0001">2Fe-2S</keyword>
<organism evidence="7 8">
    <name type="scientific">Mesorhizobium neociceri</name>
    <dbReference type="NCBI Taxonomy" id="1307853"/>
    <lineage>
        <taxon>Bacteria</taxon>
        <taxon>Pseudomonadati</taxon>
        <taxon>Pseudomonadota</taxon>
        <taxon>Alphaproteobacteria</taxon>
        <taxon>Hyphomicrobiales</taxon>
        <taxon>Phyllobacteriaceae</taxon>
        <taxon>Mesorhizobium</taxon>
    </lineage>
</organism>
<dbReference type="PROSITE" id="PS00197">
    <property type="entry name" value="2FE2S_FER_1"/>
    <property type="match status" value="1"/>
</dbReference>
<dbReference type="InterPro" id="IPR036884">
    <property type="entry name" value="2Fe-2S-bd_dom_sf"/>
</dbReference>
<dbReference type="InterPro" id="IPR051452">
    <property type="entry name" value="Diverse_Oxidoreductases"/>
</dbReference>
<dbReference type="SUPFAM" id="SSF47741">
    <property type="entry name" value="CO dehydrogenase ISP C-domain like"/>
    <property type="match status" value="1"/>
</dbReference>
<evidence type="ECO:0000256" key="4">
    <source>
        <dbReference type="ARBA" id="ARBA00023004"/>
    </source>
</evidence>
<dbReference type="InterPro" id="IPR036010">
    <property type="entry name" value="2Fe-2S_ferredoxin-like_sf"/>
</dbReference>
<dbReference type="Pfam" id="PF00111">
    <property type="entry name" value="Fer2"/>
    <property type="match status" value="1"/>
</dbReference>
<feature type="domain" description="2Fe-2S ferredoxin-type" evidence="6">
    <location>
        <begin position="4"/>
        <end position="80"/>
    </location>
</feature>
<keyword evidence="2" id="KW-0479">Metal-binding</keyword>
<dbReference type="PROSITE" id="PS51085">
    <property type="entry name" value="2FE2S_FER_2"/>
    <property type="match status" value="1"/>
</dbReference>
<evidence type="ECO:0000313" key="8">
    <source>
        <dbReference type="Proteomes" id="UP000558284"/>
    </source>
</evidence>
<dbReference type="GO" id="GO:0051537">
    <property type="term" value="F:2 iron, 2 sulfur cluster binding"/>
    <property type="evidence" value="ECO:0007669"/>
    <property type="project" value="UniProtKB-KW"/>
</dbReference>
<reference evidence="7 8" key="1">
    <citation type="submission" date="2020-07" db="EMBL/GenBank/DDBJ databases">
        <title>Definition of the novel symbiovar canariense within Mesorhizobium novociceri, a new species of genus Mesorhizobium nodulating Cicer canariense in the Caldera de Taburiente National Park (La Palma, Canary Islands).</title>
        <authorList>
            <person name="Leon-Barrios M."/>
            <person name="Perez-Yepez J."/>
            <person name="Flores-Felix J.D."/>
            <person name="Ramirez-Baena M.H."/>
            <person name="Pulido-Suarez L."/>
            <person name="Igual J.M."/>
            <person name="Velazquez E."/>
            <person name="Peix A."/>
        </authorList>
    </citation>
    <scope>NUCLEOTIDE SEQUENCE [LARGE SCALE GENOMIC DNA]</scope>
    <source>
        <strain evidence="7 8">CCANP35</strain>
    </source>
</reference>
<dbReference type="CDD" id="cd00207">
    <property type="entry name" value="fer2"/>
    <property type="match status" value="1"/>
</dbReference>
<dbReference type="GO" id="GO:0046872">
    <property type="term" value="F:metal ion binding"/>
    <property type="evidence" value="ECO:0007669"/>
    <property type="project" value="UniProtKB-KW"/>
</dbReference>
<sequence>MAGVAVSTTINGDHVEYLCQPDETLLDVLRDRLGLTGAKEGCGTGDCGACSIILDNRLVCSCLVLGAEAEGRIVETVEGMAHGDQLHPLQQKFLEHAALQCGICTPGFLIAAKDLLAKNPDPTEEEIRFGLAGNLCRCTGYDKIVRAVQDAATVMKKGV</sequence>